<dbReference type="InterPro" id="IPR015943">
    <property type="entry name" value="WD40/YVTN_repeat-like_dom_sf"/>
</dbReference>
<feature type="chain" id="PRO_5045341429" evidence="1">
    <location>
        <begin position="20"/>
        <end position="547"/>
    </location>
</feature>
<reference evidence="3 4" key="1">
    <citation type="submission" date="2023-07" db="EMBL/GenBank/DDBJ databases">
        <title>Bacillus lucianemedeirus sp. nov, a new species isolated from an immunobiological production facility.</title>
        <authorList>
            <person name="Costa L.V."/>
            <person name="Miranda R.V.S.L."/>
            <person name="Brandao M.L.L."/>
            <person name="Reis C.M.F."/>
            <person name="Frazao A.M."/>
            <person name="Cruz F.V."/>
            <person name="Baio P.V.P."/>
            <person name="Veras J.F.C."/>
            <person name="Ramos J.N."/>
            <person name="Vieira V."/>
        </authorList>
    </citation>
    <scope>NUCLEOTIDE SEQUENCE [LARGE SCALE GENOMIC DNA]</scope>
    <source>
        <strain evidence="3 4">B190/17</strain>
    </source>
</reference>
<accession>A0ABW8I772</accession>
<gene>
    <name evidence="3" type="ORF">QYG89_06385</name>
</gene>
<sequence>MKVNRLVVISLFCSSVAFTIACTNEQLSSIIQTKEPANEERVVAAEQEEPVDSVQAASIPEEPFLKVEPAGDAIISSELLPNGPLHELSSVHTFPKVYTEMEGVLTFRGGHWRNSPSYGGVKTNPISLEPMWSFTTRLSPRWGGGAGWTGQPAIVKWDDDVQEMMNIKDEFKNKEDFTEVIYASLDGNIYFFDLESGQPSREPIPIHNPIKGSVSIDPRGYPLLYTGQGIPQQGDIGFRIFSLIDGKLLHFIPGIEADAYRLWGAFDGSALVNRETDTLIIGGENGLFYNIKLNTVFNKEEKSISIAPETIKYRYKVTGNEHQGIENSVAVYKNLAFFADNGGSVQGIDIMTMKPIWALPGTDDTDASIVIDEEEQVPVLYTGTEVDKLRGSNSHSLIRKINGITGEVMWTKEYAAFYHESVNGGMLATPVIGKNEIKDLAIFTVARHKKIDAGLMVALDKATGQEVWRWEMPCYTWSSPVAVYDQDGRAYLIQSDSAGTIYLLNGKTGEIINQLNLGANIEASPAVFNDSIVVATRGGKIFGVKIK</sequence>
<evidence type="ECO:0000313" key="3">
    <source>
        <dbReference type="EMBL" id="MFK2825313.1"/>
    </source>
</evidence>
<dbReference type="RefSeq" id="WP_404315774.1">
    <property type="nucleotide sequence ID" value="NZ_JAUIYO010000003.1"/>
</dbReference>
<keyword evidence="1" id="KW-0732">Signal</keyword>
<evidence type="ECO:0000256" key="1">
    <source>
        <dbReference type="SAM" id="SignalP"/>
    </source>
</evidence>
<dbReference type="Pfam" id="PF13360">
    <property type="entry name" value="PQQ_2"/>
    <property type="match status" value="1"/>
</dbReference>
<feature type="domain" description="Pyrrolo-quinoline quinone repeat" evidence="2">
    <location>
        <begin position="455"/>
        <end position="543"/>
    </location>
</feature>
<dbReference type="InterPro" id="IPR002372">
    <property type="entry name" value="PQQ_rpt_dom"/>
</dbReference>
<dbReference type="PANTHER" id="PTHR34512:SF30">
    <property type="entry name" value="OUTER MEMBRANE PROTEIN ASSEMBLY FACTOR BAMB"/>
    <property type="match status" value="1"/>
</dbReference>
<name>A0ABW8I772_9BACI</name>
<dbReference type="EMBL" id="JAUIYO010000003">
    <property type="protein sequence ID" value="MFK2825313.1"/>
    <property type="molecule type" value="Genomic_DNA"/>
</dbReference>
<dbReference type="Gene3D" id="2.130.10.10">
    <property type="entry name" value="YVTN repeat-like/Quinoprotein amine dehydrogenase"/>
    <property type="match status" value="2"/>
</dbReference>
<keyword evidence="4" id="KW-1185">Reference proteome</keyword>
<protein>
    <submittedName>
        <fullName evidence="3">PQQ-binding-like beta-propeller repeat protein</fullName>
    </submittedName>
</protein>
<proteinExistence type="predicted"/>
<evidence type="ECO:0000259" key="2">
    <source>
        <dbReference type="Pfam" id="PF13360"/>
    </source>
</evidence>
<dbReference type="Proteomes" id="UP001619911">
    <property type="component" value="Unassembled WGS sequence"/>
</dbReference>
<comment type="caution">
    <text evidence="3">The sequence shown here is derived from an EMBL/GenBank/DDBJ whole genome shotgun (WGS) entry which is preliminary data.</text>
</comment>
<dbReference type="InterPro" id="IPR011047">
    <property type="entry name" value="Quinoprotein_ADH-like_sf"/>
</dbReference>
<evidence type="ECO:0000313" key="4">
    <source>
        <dbReference type="Proteomes" id="UP001619911"/>
    </source>
</evidence>
<dbReference type="PANTHER" id="PTHR34512">
    <property type="entry name" value="CELL SURFACE PROTEIN"/>
    <property type="match status" value="1"/>
</dbReference>
<organism evidence="3 4">
    <name type="scientific">Bacillus lumedeiriae</name>
    <dbReference type="NCBI Taxonomy" id="3058829"/>
    <lineage>
        <taxon>Bacteria</taxon>
        <taxon>Bacillati</taxon>
        <taxon>Bacillota</taxon>
        <taxon>Bacilli</taxon>
        <taxon>Bacillales</taxon>
        <taxon>Bacillaceae</taxon>
        <taxon>Bacillus</taxon>
    </lineage>
</organism>
<dbReference type="SUPFAM" id="SSF50998">
    <property type="entry name" value="Quinoprotein alcohol dehydrogenase-like"/>
    <property type="match status" value="1"/>
</dbReference>
<feature type="signal peptide" evidence="1">
    <location>
        <begin position="1"/>
        <end position="19"/>
    </location>
</feature>
<dbReference type="PROSITE" id="PS51257">
    <property type="entry name" value="PROKAR_LIPOPROTEIN"/>
    <property type="match status" value="1"/>
</dbReference>